<dbReference type="InterPro" id="IPR000056">
    <property type="entry name" value="Ribul_P_3_epim-like"/>
</dbReference>
<dbReference type="EMBL" id="JBEPSM010000001">
    <property type="protein sequence ID" value="MET4633040.1"/>
    <property type="molecule type" value="Genomic_DNA"/>
</dbReference>
<accession>A0ABV2QXB9</accession>
<dbReference type="RefSeq" id="WP_354549132.1">
    <property type="nucleotide sequence ID" value="NZ_JBEPSM010000001.1"/>
</dbReference>
<dbReference type="Gene3D" id="3.20.20.70">
    <property type="entry name" value="Aldolase class I"/>
    <property type="match status" value="1"/>
</dbReference>
<evidence type="ECO:0000256" key="1">
    <source>
        <dbReference type="ARBA" id="ARBA00022723"/>
    </source>
</evidence>
<sequence length="243" mass="26052">MTATNKPAAGWLQALPRDRMLGEFSLWSADLCNMERDLARIEPHVDICHIDVADGHFAPALLFFPDLVARIRGLTRKPLHVHLMVQDSILLSQIEQFAEAGADLISIHVENAAVAEEALARIAELGVETGMVVRLETPLETVKPWLSKLAFVTLLGTAIGVKGVGLAEEACPRLQAVRAMLKEAGLEDSVRLASDGGNRHDTVPRLRAAGAETVVLGSLAFGDPDLAARMAWLHALPGPGEAA</sequence>
<proteinExistence type="predicted"/>
<dbReference type="GO" id="GO:0004750">
    <property type="term" value="F:D-ribulose-phosphate 3-epimerase activity"/>
    <property type="evidence" value="ECO:0007669"/>
    <property type="project" value="UniProtKB-EC"/>
</dbReference>
<protein>
    <submittedName>
        <fullName evidence="3">Ribulose-phosphate 3-epimerase</fullName>
        <ecNumber evidence="3">5.1.3.1</ecNumber>
    </submittedName>
</protein>
<dbReference type="CDD" id="cd00429">
    <property type="entry name" value="RPE"/>
    <property type="match status" value="1"/>
</dbReference>
<keyword evidence="2 3" id="KW-0413">Isomerase</keyword>
<dbReference type="InterPro" id="IPR011060">
    <property type="entry name" value="RibuloseP-bd_barrel"/>
</dbReference>
<evidence type="ECO:0000256" key="2">
    <source>
        <dbReference type="ARBA" id="ARBA00023235"/>
    </source>
</evidence>
<keyword evidence="1" id="KW-0479">Metal-binding</keyword>
<comment type="caution">
    <text evidence="3">The sequence shown here is derived from an EMBL/GenBank/DDBJ whole genome shotgun (WGS) entry which is preliminary data.</text>
</comment>
<reference evidence="3 4" key="1">
    <citation type="submission" date="2024-06" db="EMBL/GenBank/DDBJ databases">
        <title>Sorghum-associated microbial communities from plants grown in Nebraska, USA.</title>
        <authorList>
            <person name="Schachtman D."/>
        </authorList>
    </citation>
    <scope>NUCLEOTIDE SEQUENCE [LARGE SCALE GENOMIC DNA]</scope>
    <source>
        <strain evidence="3 4">3207</strain>
    </source>
</reference>
<name>A0ABV2QXB9_9HYPH</name>
<evidence type="ECO:0000313" key="3">
    <source>
        <dbReference type="EMBL" id="MET4633040.1"/>
    </source>
</evidence>
<dbReference type="Pfam" id="PF00834">
    <property type="entry name" value="Ribul_P_3_epim"/>
    <property type="match status" value="1"/>
</dbReference>
<dbReference type="EC" id="5.1.3.1" evidence="3"/>
<evidence type="ECO:0000313" key="4">
    <source>
        <dbReference type="Proteomes" id="UP001549321"/>
    </source>
</evidence>
<keyword evidence="4" id="KW-1185">Reference proteome</keyword>
<gene>
    <name evidence="3" type="ORF">ABIE08_000953</name>
</gene>
<dbReference type="InterPro" id="IPR013785">
    <property type="entry name" value="Aldolase_TIM"/>
</dbReference>
<dbReference type="PANTHER" id="PTHR11749">
    <property type="entry name" value="RIBULOSE-5-PHOSPHATE-3-EPIMERASE"/>
    <property type="match status" value="1"/>
</dbReference>
<dbReference type="SUPFAM" id="SSF51366">
    <property type="entry name" value="Ribulose-phoshate binding barrel"/>
    <property type="match status" value="1"/>
</dbReference>
<dbReference type="Proteomes" id="UP001549321">
    <property type="component" value="Unassembled WGS sequence"/>
</dbReference>
<organism evidence="3 4">
    <name type="scientific">Kaistia defluvii</name>
    <dbReference type="NCBI Taxonomy" id="410841"/>
    <lineage>
        <taxon>Bacteria</taxon>
        <taxon>Pseudomonadati</taxon>
        <taxon>Pseudomonadota</taxon>
        <taxon>Alphaproteobacteria</taxon>
        <taxon>Hyphomicrobiales</taxon>
        <taxon>Kaistiaceae</taxon>
        <taxon>Kaistia</taxon>
    </lineage>
</organism>